<name>A0A2V3UBH4_9HYPH</name>
<evidence type="ECO:0000313" key="2">
    <source>
        <dbReference type="Proteomes" id="UP000248021"/>
    </source>
</evidence>
<gene>
    <name evidence="1" type="ORF">C7450_103325</name>
</gene>
<reference evidence="1 2" key="1">
    <citation type="submission" date="2018-05" db="EMBL/GenBank/DDBJ databases">
        <title>Genomic Encyclopedia of Type Strains, Phase IV (KMG-IV): sequencing the most valuable type-strain genomes for metagenomic binning, comparative biology and taxonomic classification.</title>
        <authorList>
            <person name="Goeker M."/>
        </authorList>
    </citation>
    <scope>NUCLEOTIDE SEQUENCE [LARGE SCALE GENOMIC DNA]</scope>
    <source>
        <strain evidence="1 2">DSM 6462</strain>
    </source>
</reference>
<sequence length="45" mass="4580">MKHAALAKAFDVCLCEPSTAPRRAMRSGATSGIARKTSVGACSNG</sequence>
<accession>A0A2V3UBH4</accession>
<protein>
    <submittedName>
        <fullName evidence="1">Uncharacterized protein</fullName>
    </submittedName>
</protein>
<organism evidence="1 2">
    <name type="scientific">Chelatococcus asaccharovorans</name>
    <dbReference type="NCBI Taxonomy" id="28210"/>
    <lineage>
        <taxon>Bacteria</taxon>
        <taxon>Pseudomonadati</taxon>
        <taxon>Pseudomonadota</taxon>
        <taxon>Alphaproteobacteria</taxon>
        <taxon>Hyphomicrobiales</taxon>
        <taxon>Chelatococcaceae</taxon>
        <taxon>Chelatococcus</taxon>
    </lineage>
</organism>
<evidence type="ECO:0000313" key="1">
    <source>
        <dbReference type="EMBL" id="PXW61807.1"/>
    </source>
</evidence>
<dbReference type="EMBL" id="QJJK01000003">
    <property type="protein sequence ID" value="PXW61807.1"/>
    <property type="molecule type" value="Genomic_DNA"/>
</dbReference>
<proteinExistence type="predicted"/>
<dbReference type="AlphaFoldDB" id="A0A2V3UBH4"/>
<comment type="caution">
    <text evidence="1">The sequence shown here is derived from an EMBL/GenBank/DDBJ whole genome shotgun (WGS) entry which is preliminary data.</text>
</comment>
<keyword evidence="2" id="KW-1185">Reference proteome</keyword>
<dbReference type="RefSeq" id="WP_267215874.1">
    <property type="nucleotide sequence ID" value="NZ_CAKNFM010000006.1"/>
</dbReference>
<dbReference type="Proteomes" id="UP000248021">
    <property type="component" value="Unassembled WGS sequence"/>
</dbReference>